<dbReference type="GO" id="GO:0005737">
    <property type="term" value="C:cytoplasm"/>
    <property type="evidence" value="ECO:0007669"/>
    <property type="project" value="UniProtKB-SubCell"/>
</dbReference>
<dbReference type="NCBIfam" id="TIGR02665">
    <property type="entry name" value="molyb_mobA"/>
    <property type="match status" value="1"/>
</dbReference>
<dbReference type="GO" id="GO:0061603">
    <property type="term" value="F:molybdenum cofactor guanylyltransferase activity"/>
    <property type="evidence" value="ECO:0007669"/>
    <property type="project" value="UniProtKB-EC"/>
</dbReference>
<dbReference type="Gene3D" id="3.90.550.10">
    <property type="entry name" value="Spore Coat Polysaccharide Biosynthesis Protein SpsA, Chain A"/>
    <property type="match status" value="1"/>
</dbReference>
<dbReference type="InterPro" id="IPR029044">
    <property type="entry name" value="Nucleotide-diphossugar_trans"/>
</dbReference>
<dbReference type="PANTHER" id="PTHR19136">
    <property type="entry name" value="MOLYBDENUM COFACTOR GUANYLYLTRANSFERASE"/>
    <property type="match status" value="1"/>
</dbReference>
<proteinExistence type="inferred from homology"/>
<keyword evidence="11" id="KW-1185">Reference proteome</keyword>
<dbReference type="RefSeq" id="WP_092834755.1">
    <property type="nucleotide sequence ID" value="NZ_CP028290.1"/>
</dbReference>
<comment type="function">
    <text evidence="8">Transfers a GMP moiety from GTP to Mo-molybdopterin (Mo-MPT) cofactor (Moco or molybdenum cofactor) to form Mo-molybdopterin guanine dinucleotide (Mo-MGD) cofactor.</text>
</comment>
<evidence type="ECO:0000256" key="4">
    <source>
        <dbReference type="ARBA" id="ARBA00022741"/>
    </source>
</evidence>
<comment type="domain">
    <text evidence="8">The N-terminal domain determines nucleotide recognition and specific binding, while the C-terminal domain determines the specific binding to the target protein.</text>
</comment>
<protein>
    <recommendedName>
        <fullName evidence="8">Molybdenum cofactor guanylyltransferase</fullName>
        <shortName evidence="8">MoCo guanylyltransferase</shortName>
        <ecNumber evidence="8">2.7.7.77</ecNumber>
    </recommendedName>
    <alternativeName>
        <fullName evidence="8">GTP:molybdopterin guanylyltransferase</fullName>
    </alternativeName>
    <alternativeName>
        <fullName evidence="8">Mo-MPT guanylyltransferase</fullName>
    </alternativeName>
    <alternativeName>
        <fullName evidence="8">Molybdopterin guanylyltransferase</fullName>
    </alternativeName>
    <alternativeName>
        <fullName evidence="8">Molybdopterin-guanine dinucleotide synthase</fullName>
        <shortName evidence="8">MGD synthase</shortName>
    </alternativeName>
</protein>
<evidence type="ECO:0000256" key="5">
    <source>
        <dbReference type="ARBA" id="ARBA00022842"/>
    </source>
</evidence>
<dbReference type="GO" id="GO:0046872">
    <property type="term" value="F:metal ion binding"/>
    <property type="evidence" value="ECO:0007669"/>
    <property type="project" value="UniProtKB-KW"/>
</dbReference>
<dbReference type="CDD" id="cd02503">
    <property type="entry name" value="MobA"/>
    <property type="match status" value="1"/>
</dbReference>
<feature type="binding site" evidence="8">
    <location>
        <begin position="19"/>
        <end position="21"/>
    </location>
    <ligand>
        <name>GTP</name>
        <dbReference type="ChEBI" id="CHEBI:37565"/>
    </ligand>
</feature>
<reference evidence="11" key="1">
    <citation type="submission" date="2016-10" db="EMBL/GenBank/DDBJ databases">
        <authorList>
            <person name="Varghese N."/>
            <person name="Submissions S."/>
        </authorList>
    </citation>
    <scope>NUCLEOTIDE SEQUENCE [LARGE SCALE GENOMIC DNA]</scope>
    <source>
        <strain evidence="11">DSM 17101</strain>
    </source>
</reference>
<organism evidence="10 11">
    <name type="scientific">Paracidovorax cattleyae</name>
    <dbReference type="NCBI Taxonomy" id="80868"/>
    <lineage>
        <taxon>Bacteria</taxon>
        <taxon>Pseudomonadati</taxon>
        <taxon>Pseudomonadota</taxon>
        <taxon>Betaproteobacteria</taxon>
        <taxon>Burkholderiales</taxon>
        <taxon>Comamonadaceae</taxon>
        <taxon>Paracidovorax</taxon>
    </lineage>
</organism>
<keyword evidence="3 8" id="KW-0479">Metal-binding</keyword>
<sequence>MRHGGPTVIGRADIAGMVLAGGQGSRMGGLDKGLQPFRGRPLAAVALERLRSQAAPGRLSVSANRHLDRYAALGVPVLGDALPGHPGPLAGLLAGLQWCGTPWLLAVPCDTPCFPLDLGARLAEAAMAAGADIAIAAAPESLPPGPSGAGPAPLRLHPVVCLLRADLQGDLRDYLNGGGRKVLDWMGRHALATATFDRPGNDPNAFRNANTLAELHRLEADTA</sequence>
<comment type="catalytic activity">
    <reaction evidence="8">
        <text>Mo-molybdopterin + GTP + H(+) = Mo-molybdopterin guanine dinucleotide + diphosphate</text>
        <dbReference type="Rhea" id="RHEA:34243"/>
        <dbReference type="ChEBI" id="CHEBI:15378"/>
        <dbReference type="ChEBI" id="CHEBI:33019"/>
        <dbReference type="ChEBI" id="CHEBI:37565"/>
        <dbReference type="ChEBI" id="CHEBI:71302"/>
        <dbReference type="ChEBI" id="CHEBI:71310"/>
        <dbReference type="EC" id="2.7.7.77"/>
    </reaction>
</comment>
<evidence type="ECO:0000259" key="9">
    <source>
        <dbReference type="Pfam" id="PF12804"/>
    </source>
</evidence>
<comment type="subunit">
    <text evidence="8">Monomer.</text>
</comment>
<dbReference type="GO" id="GO:0005525">
    <property type="term" value="F:GTP binding"/>
    <property type="evidence" value="ECO:0007669"/>
    <property type="project" value="UniProtKB-UniRule"/>
</dbReference>
<evidence type="ECO:0000256" key="1">
    <source>
        <dbReference type="ARBA" id="ARBA00022490"/>
    </source>
</evidence>
<feature type="binding site" evidence="8">
    <location>
        <position position="110"/>
    </location>
    <ligand>
        <name>GTP</name>
        <dbReference type="ChEBI" id="CHEBI:37565"/>
    </ligand>
</feature>
<dbReference type="GO" id="GO:1902758">
    <property type="term" value="P:bis(molybdopterin guanine dinucleotide)molybdenum biosynthetic process"/>
    <property type="evidence" value="ECO:0007669"/>
    <property type="project" value="TreeGrafter"/>
</dbReference>
<evidence type="ECO:0000313" key="11">
    <source>
        <dbReference type="Proteomes" id="UP000199317"/>
    </source>
</evidence>
<feature type="binding site" evidence="8">
    <location>
        <position position="80"/>
    </location>
    <ligand>
        <name>GTP</name>
        <dbReference type="ChEBI" id="CHEBI:37565"/>
    </ligand>
</feature>
<dbReference type="EMBL" id="FNJL01000013">
    <property type="protein sequence ID" value="SDP44043.1"/>
    <property type="molecule type" value="Genomic_DNA"/>
</dbReference>
<evidence type="ECO:0000256" key="2">
    <source>
        <dbReference type="ARBA" id="ARBA00022679"/>
    </source>
</evidence>
<name>A0A1H0SQS5_9BURK</name>
<comment type="similarity">
    <text evidence="8">Belongs to the MobA family.</text>
</comment>
<evidence type="ECO:0000256" key="6">
    <source>
        <dbReference type="ARBA" id="ARBA00023134"/>
    </source>
</evidence>
<dbReference type="OrthoDB" id="9788394at2"/>
<dbReference type="PANTHER" id="PTHR19136:SF81">
    <property type="entry name" value="MOLYBDENUM COFACTOR GUANYLYLTRANSFERASE"/>
    <property type="match status" value="1"/>
</dbReference>
<keyword evidence="1 8" id="KW-0963">Cytoplasm</keyword>
<dbReference type="SUPFAM" id="SSF53448">
    <property type="entry name" value="Nucleotide-diphospho-sugar transferases"/>
    <property type="match status" value="1"/>
</dbReference>
<accession>A0A1H0SQS5</accession>
<comment type="subcellular location">
    <subcellularLocation>
        <location evidence="8">Cytoplasm</location>
    </subcellularLocation>
</comment>
<dbReference type="AlphaFoldDB" id="A0A1H0SQS5"/>
<keyword evidence="7 8" id="KW-0501">Molybdenum cofactor biosynthesis</keyword>
<comment type="cofactor">
    <cofactor evidence="8">
        <name>Mg(2+)</name>
        <dbReference type="ChEBI" id="CHEBI:18420"/>
    </cofactor>
</comment>
<evidence type="ECO:0000313" key="10">
    <source>
        <dbReference type="EMBL" id="SDP44043.1"/>
    </source>
</evidence>
<feature type="domain" description="MobA-like NTP transferase" evidence="9">
    <location>
        <begin position="16"/>
        <end position="186"/>
    </location>
</feature>
<keyword evidence="10" id="KW-0548">Nucleotidyltransferase</keyword>
<dbReference type="Proteomes" id="UP000199317">
    <property type="component" value="Unassembled WGS sequence"/>
</dbReference>
<dbReference type="InterPro" id="IPR025877">
    <property type="entry name" value="MobA-like_NTP_Trfase"/>
</dbReference>
<evidence type="ECO:0000256" key="7">
    <source>
        <dbReference type="ARBA" id="ARBA00023150"/>
    </source>
</evidence>
<dbReference type="HAMAP" id="MF_00316">
    <property type="entry name" value="MobA"/>
    <property type="match status" value="1"/>
</dbReference>
<dbReference type="Pfam" id="PF12804">
    <property type="entry name" value="NTP_transf_3"/>
    <property type="match status" value="1"/>
</dbReference>
<feature type="binding site" evidence="8">
    <location>
        <position position="110"/>
    </location>
    <ligand>
        <name>Mg(2+)</name>
        <dbReference type="ChEBI" id="CHEBI:18420"/>
    </ligand>
</feature>
<dbReference type="EC" id="2.7.7.77" evidence="8"/>
<dbReference type="InterPro" id="IPR013482">
    <property type="entry name" value="Molybde_CF_guanTrfase"/>
</dbReference>
<keyword evidence="6 8" id="KW-0342">GTP-binding</keyword>
<evidence type="ECO:0000256" key="8">
    <source>
        <dbReference type="HAMAP-Rule" id="MF_00316"/>
    </source>
</evidence>
<keyword evidence="2 8" id="KW-0808">Transferase</keyword>
<evidence type="ECO:0000256" key="3">
    <source>
        <dbReference type="ARBA" id="ARBA00022723"/>
    </source>
</evidence>
<keyword evidence="4 8" id="KW-0547">Nucleotide-binding</keyword>
<keyword evidence="5 8" id="KW-0460">Magnesium</keyword>
<feature type="binding site" evidence="8">
    <location>
        <position position="32"/>
    </location>
    <ligand>
        <name>GTP</name>
        <dbReference type="ChEBI" id="CHEBI:37565"/>
    </ligand>
</feature>
<comment type="caution">
    <text evidence="8">Lacks conserved residue(s) required for the propagation of feature annotation.</text>
</comment>
<gene>
    <name evidence="8" type="primary">mobA</name>
    <name evidence="10" type="ORF">SAMN04489708_11320</name>
</gene>